<evidence type="ECO:0000256" key="2">
    <source>
        <dbReference type="PIRNR" id="PIRNR008153"/>
    </source>
</evidence>
<keyword evidence="2" id="KW-0963">Cytoplasm</keyword>
<feature type="domain" description="CYRIA/CYRIB Rac1 binding" evidence="3">
    <location>
        <begin position="84"/>
        <end position="310"/>
    </location>
</feature>
<dbReference type="Pfam" id="PF07159">
    <property type="entry name" value="CYRIA-B_Rac1-bd"/>
    <property type="match status" value="1"/>
</dbReference>
<comment type="caution">
    <text evidence="4">The sequence shown here is derived from an EMBL/GenBank/DDBJ whole genome shotgun (WGS) entry which is preliminary data.</text>
</comment>
<evidence type="ECO:0000256" key="1">
    <source>
        <dbReference type="ARBA" id="ARBA00025790"/>
    </source>
</evidence>
<evidence type="ECO:0000259" key="3">
    <source>
        <dbReference type="Pfam" id="PF07159"/>
    </source>
</evidence>
<dbReference type="InterPro" id="IPR008081">
    <property type="entry name" value="Cytoplasmic_FMR1-int"/>
</dbReference>
<reference evidence="4 5" key="1">
    <citation type="submission" date="2024-11" db="EMBL/GenBank/DDBJ databases">
        <title>Chromosome-level genome assembly of the freshwater bivalve Anodonta woodiana.</title>
        <authorList>
            <person name="Chen X."/>
        </authorList>
    </citation>
    <scope>NUCLEOTIDE SEQUENCE [LARGE SCALE GENOMIC DNA]</scope>
    <source>
        <strain evidence="4">MN2024</strain>
        <tissue evidence="4">Gills</tissue>
    </source>
</reference>
<protein>
    <recommendedName>
        <fullName evidence="2">Cytoplasmic FMR1-interacting protein</fullName>
    </recommendedName>
</protein>
<dbReference type="PRINTS" id="PR01698">
    <property type="entry name" value="CYTOFMRPINTP"/>
</dbReference>
<name>A0ABD3X7E2_SINWO</name>
<dbReference type="EMBL" id="JBJQND010000004">
    <property type="protein sequence ID" value="KAL3880810.1"/>
    <property type="molecule type" value="Genomic_DNA"/>
</dbReference>
<organism evidence="4 5">
    <name type="scientific">Sinanodonta woodiana</name>
    <name type="common">Chinese pond mussel</name>
    <name type="synonym">Anodonta woodiana</name>
    <dbReference type="NCBI Taxonomy" id="1069815"/>
    <lineage>
        <taxon>Eukaryota</taxon>
        <taxon>Metazoa</taxon>
        <taxon>Spiralia</taxon>
        <taxon>Lophotrochozoa</taxon>
        <taxon>Mollusca</taxon>
        <taxon>Bivalvia</taxon>
        <taxon>Autobranchia</taxon>
        <taxon>Heteroconchia</taxon>
        <taxon>Palaeoheterodonta</taxon>
        <taxon>Unionida</taxon>
        <taxon>Unionoidea</taxon>
        <taxon>Unionidae</taxon>
        <taxon>Unioninae</taxon>
        <taxon>Sinanodonta</taxon>
    </lineage>
</organism>
<dbReference type="PIRSF" id="PIRSF008153">
    <property type="entry name" value="FMR1_interacting"/>
    <property type="match status" value="1"/>
</dbReference>
<dbReference type="InterPro" id="IPR009828">
    <property type="entry name" value="CYRIA/CYRIB_Rac1-bd"/>
</dbReference>
<comment type="similarity">
    <text evidence="1 2">Belongs to the CYFIP family.</text>
</comment>
<dbReference type="Pfam" id="PF05994">
    <property type="entry name" value="FragX_IP"/>
    <property type="match status" value="1"/>
</dbReference>
<keyword evidence="5" id="KW-1185">Reference proteome</keyword>
<dbReference type="Proteomes" id="UP001634394">
    <property type="component" value="Unassembled WGS sequence"/>
</dbReference>
<sequence length="1294" mass="148048">MADKVPNGKGPSDATKGFSVKGINVTEGSLNKALETVDLLGQLGTKDPQPCVTALSQAVQYQADFDTNFEDRGAFVTGVAKFMEEATNHADMNKLLDEGQTYAAMLYTWRCCSRGIPQGACSDQTSRVKLNQMIVDVLQPLITKLMNFMAFHERAIDRFCLEVKRLCHEEVKNDFVSEAYLLTLGKFINMFVELDELKNMKAGLSNDHSIYKRSANFIGLMKDAQVTERSQMLGMFLANKNEIRRKLKLALMAIDGYDELLADVINISVNMYENKMYLEPSEKYMLVKVMAFSMALIDKKKTIAFKKISFSKIDRILKEVEVVPLYGDMQVGIYKYIKDSPSYDVSKWSSSESSHPQSNLLVHLPAIREDHLSYISQLSRYSIEDKCIPHDKGVKKSETDAKNRDLYNLALQGLQLLSSWTQKIMEFYSWKLLNPTTENCPETAEHYERSTKYNYSNEEKFALVEVIAMVKGLQVKMSRMESMLTDAIHSHMYAELQDLVQLELREPLRRSVKNSKTINKMVLLSIRDSCVDWLGGIEPSNDPALKGKKDSNEGFSIQVPRKRVGPSGTQLYMVRTMLESVISNKGLAKKTSRKDFDSHSVASMESFHQKSFYWSYLLNFSETLQNCCDLSQLWFREFFLEMTNGARVQFPIEMSMPWILTDHVLETKESSMMEYILYPLDLYNDSAHYALSKFRQQFLYDEVEAEVNLCFDQFVFKLSEQLFTCFKQMASCIMLDKKLCSACTQAGIKVTLPPVNRYETLMQQTNVQLLGRSVNLKSLLSQRVNAALKNSLDIAISRFETGDLTHVIELEGLIQCNRLVHKLLSKHLVLDDFDAMLKEADTNVNIPCGRITLHILSEIKGDFLPMYCFNGTTNRFVKTVLLDFSEEYTMSRDKMHSVSAHYIWGSKALGSMYSSVYSPYAGFIGMPHFQTISHLIGYQGVAIIFSELLKFVERLLKSTIQDHLKPIKDAMPAKCGLTLFSYGSVGALSKYYAQLVDIVQHPDLRTETFHWFRVLGNAIIFFLLMEQALNQEEMCDLSQAAAFNNIIPPPHLARKDNESKEDRRARAKKAMERLVTKYSALHTINVISQHGTQQQADMAKSAQLLTQEKLCCGLSMFQAILYQIQTYLDDEIWRGKPPDNGVMNVNECQEFHRLWSAMQFVFCMPVGQNLSIEQLFGEGLNWAGCTLMVLLQQHRRFEVLDFCYHIVKVNRVDMKNDTLEGIELQKMVSRIRKFQLLNSQIFSQLLNHFRREENKGMENGMDPNSKDMPKKGEHIMDPKIIHFSPPVYEPVAII</sequence>
<gene>
    <name evidence="4" type="ORF">ACJMK2_033017</name>
</gene>
<dbReference type="GO" id="GO:0005737">
    <property type="term" value="C:cytoplasm"/>
    <property type="evidence" value="ECO:0007669"/>
    <property type="project" value="UniProtKB-UniRule"/>
</dbReference>
<proteinExistence type="inferred from homology"/>
<dbReference type="PANTHER" id="PTHR12195">
    <property type="entry name" value="CYTOPLASMIC FMR1-INTERACTING PROTEIN-RELATED"/>
    <property type="match status" value="1"/>
</dbReference>
<evidence type="ECO:0000313" key="4">
    <source>
        <dbReference type="EMBL" id="KAL3880810.1"/>
    </source>
</evidence>
<accession>A0ABD3X7E2</accession>
<evidence type="ECO:0000313" key="5">
    <source>
        <dbReference type="Proteomes" id="UP001634394"/>
    </source>
</evidence>